<reference evidence="2 3" key="1">
    <citation type="journal article" date="2015" name="Genome Biol. Evol.">
        <title>The genome of winter moth (Operophtera brumata) provides a genomic perspective on sexual dimorphism and phenology.</title>
        <authorList>
            <person name="Derks M.F."/>
            <person name="Smit S."/>
            <person name="Salis L."/>
            <person name="Schijlen E."/>
            <person name="Bossers A."/>
            <person name="Mateman C."/>
            <person name="Pijl A.S."/>
            <person name="de Ridder D."/>
            <person name="Groenen M.A."/>
            <person name="Visser M.E."/>
            <person name="Megens H.J."/>
        </authorList>
    </citation>
    <scope>NUCLEOTIDE SEQUENCE [LARGE SCALE GENOMIC DNA]</scope>
    <source>
        <strain evidence="2">WM2013NL</strain>
        <tissue evidence="2">Head and thorax</tissue>
    </source>
</reference>
<organism evidence="2 3">
    <name type="scientific">Operophtera brumata</name>
    <name type="common">Winter moth</name>
    <name type="synonym">Phalaena brumata</name>
    <dbReference type="NCBI Taxonomy" id="104452"/>
    <lineage>
        <taxon>Eukaryota</taxon>
        <taxon>Metazoa</taxon>
        <taxon>Ecdysozoa</taxon>
        <taxon>Arthropoda</taxon>
        <taxon>Hexapoda</taxon>
        <taxon>Insecta</taxon>
        <taxon>Pterygota</taxon>
        <taxon>Neoptera</taxon>
        <taxon>Endopterygota</taxon>
        <taxon>Lepidoptera</taxon>
        <taxon>Glossata</taxon>
        <taxon>Ditrysia</taxon>
        <taxon>Geometroidea</taxon>
        <taxon>Geometridae</taxon>
        <taxon>Larentiinae</taxon>
        <taxon>Operophtera</taxon>
    </lineage>
</organism>
<keyword evidence="1" id="KW-0812">Transmembrane</keyword>
<evidence type="ECO:0000313" key="2">
    <source>
        <dbReference type="EMBL" id="KOB68601.1"/>
    </source>
</evidence>
<comment type="caution">
    <text evidence="2">The sequence shown here is derived from an EMBL/GenBank/DDBJ whole genome shotgun (WGS) entry which is preliminary data.</text>
</comment>
<name>A0A0L7KZU9_OPEBR</name>
<dbReference type="EMBL" id="JTDY01004100">
    <property type="protein sequence ID" value="KOB68601.1"/>
    <property type="molecule type" value="Genomic_DNA"/>
</dbReference>
<feature type="transmembrane region" description="Helical" evidence="1">
    <location>
        <begin position="36"/>
        <end position="58"/>
    </location>
</feature>
<accession>A0A0L7KZU9</accession>
<sequence length="111" mass="12513">MSQCAQLIKVSAVSAFSFTMIRVMNPHLFYQQQLEGSLLALHYFVCGLMVVTSVIGFLNSSIIMFRSTTLNTGKNITKWLLFDSLFETARVLYLFITEVLLHSVGTKNIVN</sequence>
<dbReference type="AlphaFoldDB" id="A0A0L7KZU9"/>
<gene>
    <name evidence="2" type="ORF">OBRU01_18091</name>
</gene>
<evidence type="ECO:0000313" key="3">
    <source>
        <dbReference type="Proteomes" id="UP000037510"/>
    </source>
</evidence>
<evidence type="ECO:0000256" key="1">
    <source>
        <dbReference type="SAM" id="Phobius"/>
    </source>
</evidence>
<keyword evidence="1" id="KW-0472">Membrane</keyword>
<keyword evidence="3" id="KW-1185">Reference proteome</keyword>
<dbReference type="Proteomes" id="UP000037510">
    <property type="component" value="Unassembled WGS sequence"/>
</dbReference>
<feature type="transmembrane region" description="Helical" evidence="1">
    <location>
        <begin position="7"/>
        <end position="24"/>
    </location>
</feature>
<protein>
    <submittedName>
        <fullName evidence="2">Uncharacterized protein</fullName>
    </submittedName>
</protein>
<proteinExistence type="predicted"/>
<keyword evidence="1" id="KW-1133">Transmembrane helix</keyword>